<dbReference type="PANTHER" id="PTHR32077">
    <property type="entry name" value="FASCICLIN-LIKE ARABINOGALACTAN PROTEIN"/>
    <property type="match status" value="1"/>
</dbReference>
<evidence type="ECO:0000256" key="1">
    <source>
        <dbReference type="ARBA" id="ARBA00004609"/>
    </source>
</evidence>
<dbReference type="STRING" id="3476.A0A2P5B6M6"/>
<evidence type="ECO:0000256" key="4">
    <source>
        <dbReference type="ARBA" id="ARBA00022622"/>
    </source>
</evidence>
<evidence type="ECO:0000256" key="6">
    <source>
        <dbReference type="ARBA" id="ARBA00022974"/>
    </source>
</evidence>
<dbReference type="EMBL" id="JXTB01000350">
    <property type="protein sequence ID" value="PON44434.1"/>
    <property type="molecule type" value="Genomic_DNA"/>
</dbReference>
<comment type="caution">
    <text evidence="13">The sequence shown here is derived from an EMBL/GenBank/DDBJ whole genome shotgun (WGS) entry which is preliminary data.</text>
</comment>
<dbReference type="GO" id="GO:0009834">
    <property type="term" value="P:plant-type secondary cell wall biogenesis"/>
    <property type="evidence" value="ECO:0007669"/>
    <property type="project" value="TreeGrafter"/>
</dbReference>
<evidence type="ECO:0000256" key="3">
    <source>
        <dbReference type="ARBA" id="ARBA00022475"/>
    </source>
</evidence>
<organism evidence="13 14">
    <name type="scientific">Parasponia andersonii</name>
    <name type="common">Sponia andersonii</name>
    <dbReference type="NCBI Taxonomy" id="3476"/>
    <lineage>
        <taxon>Eukaryota</taxon>
        <taxon>Viridiplantae</taxon>
        <taxon>Streptophyta</taxon>
        <taxon>Embryophyta</taxon>
        <taxon>Tracheophyta</taxon>
        <taxon>Spermatophyta</taxon>
        <taxon>Magnoliopsida</taxon>
        <taxon>eudicotyledons</taxon>
        <taxon>Gunneridae</taxon>
        <taxon>Pentapetalae</taxon>
        <taxon>rosids</taxon>
        <taxon>fabids</taxon>
        <taxon>Rosales</taxon>
        <taxon>Cannabaceae</taxon>
        <taxon>Parasponia</taxon>
    </lineage>
</organism>
<protein>
    <submittedName>
        <fullName evidence="13">FAS1 domain containing protein</fullName>
    </submittedName>
</protein>
<keyword evidence="7" id="KW-0472">Membrane</keyword>
<keyword evidence="4" id="KW-0336">GPI-anchor</keyword>
<keyword evidence="5 11" id="KW-0732">Signal</keyword>
<feature type="compositionally biased region" description="Polar residues" evidence="10">
    <location>
        <begin position="199"/>
        <end position="219"/>
    </location>
</feature>
<dbReference type="Pfam" id="PF02469">
    <property type="entry name" value="Fasciclin"/>
    <property type="match status" value="1"/>
</dbReference>
<keyword evidence="3" id="KW-1003">Cell membrane</keyword>
<evidence type="ECO:0000259" key="12">
    <source>
        <dbReference type="PROSITE" id="PS50213"/>
    </source>
</evidence>
<dbReference type="Gene3D" id="2.30.180.10">
    <property type="entry name" value="FAS1 domain"/>
    <property type="match status" value="1"/>
</dbReference>
<dbReference type="GO" id="GO:0005886">
    <property type="term" value="C:plasma membrane"/>
    <property type="evidence" value="ECO:0007669"/>
    <property type="project" value="UniProtKB-SubCell"/>
</dbReference>
<dbReference type="InterPro" id="IPR000782">
    <property type="entry name" value="FAS1_domain"/>
</dbReference>
<evidence type="ECO:0000313" key="14">
    <source>
        <dbReference type="Proteomes" id="UP000237105"/>
    </source>
</evidence>
<evidence type="ECO:0000256" key="11">
    <source>
        <dbReference type="SAM" id="SignalP"/>
    </source>
</evidence>
<reference evidence="14" key="1">
    <citation type="submission" date="2016-06" db="EMBL/GenBank/DDBJ databases">
        <title>Parallel loss of symbiosis genes in relatives of nitrogen-fixing non-legume Parasponia.</title>
        <authorList>
            <person name="Van Velzen R."/>
            <person name="Holmer R."/>
            <person name="Bu F."/>
            <person name="Rutten L."/>
            <person name="Van Zeijl A."/>
            <person name="Liu W."/>
            <person name="Santuari L."/>
            <person name="Cao Q."/>
            <person name="Sharma T."/>
            <person name="Shen D."/>
            <person name="Roswanjaya Y."/>
            <person name="Wardhani T."/>
            <person name="Kalhor M.S."/>
            <person name="Jansen J."/>
            <person name="Van den Hoogen J."/>
            <person name="Gungor B."/>
            <person name="Hartog M."/>
            <person name="Hontelez J."/>
            <person name="Verver J."/>
            <person name="Yang W.-C."/>
            <person name="Schijlen E."/>
            <person name="Repin R."/>
            <person name="Schilthuizen M."/>
            <person name="Schranz E."/>
            <person name="Heidstra R."/>
            <person name="Miyata K."/>
            <person name="Fedorova E."/>
            <person name="Kohlen W."/>
            <person name="Bisseling T."/>
            <person name="Smit S."/>
            <person name="Geurts R."/>
        </authorList>
    </citation>
    <scope>NUCLEOTIDE SEQUENCE [LARGE SCALE GENOMIC DNA]</scope>
    <source>
        <strain evidence="14">cv. WU1-14</strain>
    </source>
</reference>
<keyword evidence="4" id="KW-0449">Lipoprotein</keyword>
<evidence type="ECO:0000256" key="10">
    <source>
        <dbReference type="SAM" id="MobiDB-lite"/>
    </source>
</evidence>
<dbReference type="AlphaFoldDB" id="A0A2P5B6M6"/>
<keyword evidence="14" id="KW-1185">Reference proteome</keyword>
<evidence type="ECO:0000256" key="5">
    <source>
        <dbReference type="ARBA" id="ARBA00022729"/>
    </source>
</evidence>
<dbReference type="SMART" id="SM00554">
    <property type="entry name" value="FAS1"/>
    <property type="match status" value="1"/>
</dbReference>
<name>A0A2P5B6M6_PARAD</name>
<gene>
    <name evidence="13" type="ORF">PanWU01x14_266690</name>
</gene>
<keyword evidence="6" id="KW-0654">Proteoglycan</keyword>
<dbReference type="PROSITE" id="PS50213">
    <property type="entry name" value="FAS1"/>
    <property type="match status" value="1"/>
</dbReference>
<evidence type="ECO:0000256" key="8">
    <source>
        <dbReference type="ARBA" id="ARBA00023180"/>
    </source>
</evidence>
<dbReference type="GO" id="GO:0098552">
    <property type="term" value="C:side of membrane"/>
    <property type="evidence" value="ECO:0007669"/>
    <property type="project" value="UniProtKB-KW"/>
</dbReference>
<feature type="region of interest" description="Disordered" evidence="10">
    <location>
        <begin position="185"/>
        <end position="219"/>
    </location>
</feature>
<evidence type="ECO:0000256" key="7">
    <source>
        <dbReference type="ARBA" id="ARBA00023136"/>
    </source>
</evidence>
<accession>A0A2P5B6M6</accession>
<feature type="signal peptide" evidence="11">
    <location>
        <begin position="1"/>
        <end position="25"/>
    </location>
</feature>
<dbReference type="PANTHER" id="PTHR32077:SF54">
    <property type="entry name" value="FASCICLIN-LIKE ARABINOGALACTAN PROTEIN 13-RELATED"/>
    <property type="match status" value="1"/>
</dbReference>
<feature type="compositionally biased region" description="Low complexity" evidence="10">
    <location>
        <begin position="185"/>
        <end position="198"/>
    </location>
</feature>
<dbReference type="InterPro" id="IPR045003">
    <property type="entry name" value="FLA_A"/>
</dbReference>
<proteinExistence type="inferred from homology"/>
<dbReference type="InterPro" id="IPR036378">
    <property type="entry name" value="FAS1_dom_sf"/>
</dbReference>
<comment type="function">
    <text evidence="9">May be a cell surface adhesion protein.</text>
</comment>
<feature type="chain" id="PRO_5015174766" evidence="11">
    <location>
        <begin position="26"/>
        <end position="240"/>
    </location>
</feature>
<evidence type="ECO:0000256" key="9">
    <source>
        <dbReference type="ARBA" id="ARBA00024686"/>
    </source>
</evidence>
<sequence>MASSPLSFLLLALSPLLFLSLQTLAQAPAPSSVGPLNFTGILVKGGQYTTLLRLLNDTQVGNQIVNQLNSSSEGLTVFAPTDNAFNNLKAGTLNSLSRQDQVNLILYHVLPKYYTLDDLLTVPNPVRTQYSNDGLNFTGQGRQVNVSTGVVETQINNALRQESPLAVYEVDSVLLPPTLFGVKPPASAPAPAKTPATSGDKTTPTAPGPSSGNSKGDSSKTSVGLGLFFGLGIACMTALF</sequence>
<keyword evidence="8" id="KW-0325">Glycoprotein</keyword>
<evidence type="ECO:0000313" key="13">
    <source>
        <dbReference type="EMBL" id="PON44434.1"/>
    </source>
</evidence>
<dbReference type="Proteomes" id="UP000237105">
    <property type="component" value="Unassembled WGS sequence"/>
</dbReference>
<comment type="similarity">
    <text evidence="2">Belongs to the fasciclin-like AGP family.</text>
</comment>
<comment type="subcellular location">
    <subcellularLocation>
        <location evidence="1">Cell membrane</location>
        <topology evidence="1">Lipid-anchor</topology>
        <topology evidence="1">GPI-anchor</topology>
    </subcellularLocation>
</comment>
<evidence type="ECO:0000256" key="2">
    <source>
        <dbReference type="ARBA" id="ARBA00007843"/>
    </source>
</evidence>
<dbReference type="FunFam" id="2.30.180.10:FF:000006">
    <property type="entry name" value="Fasciclin-like arabinogalactan protein 11"/>
    <property type="match status" value="1"/>
</dbReference>
<dbReference type="SUPFAM" id="SSF82153">
    <property type="entry name" value="FAS1 domain"/>
    <property type="match status" value="1"/>
</dbReference>
<feature type="domain" description="FAS1" evidence="12">
    <location>
        <begin position="35"/>
        <end position="174"/>
    </location>
</feature>
<dbReference type="OrthoDB" id="286301at2759"/>